<sequence length="142" mass="15749">MHGRMPIVCLLGIGLAATAQADLTYQPIQSGDPGMLSQRFQRATTQDTSRAPLQAARRPARTSIERFEEDLQEALLRDVSRATTSNIGLLDDEGQLIPFDGTRLFSIGDFELRFTETEGELSIFARDEGSSEFTEININNQL</sequence>
<organism evidence="5 6">
    <name type="scientific">Spiribacter onubensis</name>
    <dbReference type="NCBI Taxonomy" id="3122420"/>
    <lineage>
        <taxon>Bacteria</taxon>
        <taxon>Pseudomonadati</taxon>
        <taxon>Pseudomonadota</taxon>
        <taxon>Gammaproteobacteria</taxon>
        <taxon>Chromatiales</taxon>
        <taxon>Ectothiorhodospiraceae</taxon>
        <taxon>Spiribacter</taxon>
    </lineage>
</organism>
<reference evidence="5 6" key="1">
    <citation type="submission" date="2024-02" db="EMBL/GenBank/DDBJ databases">
        <title>New especies of Spiribacter isolated from saline water.</title>
        <authorList>
            <person name="Leon M.J."/>
            <person name="De La Haba R."/>
            <person name="Sanchez-Porro C."/>
            <person name="Ventosa A."/>
        </authorList>
    </citation>
    <scope>NUCLEOTIDE SEQUENCE [LARGE SCALE GENOMIC DNA]</scope>
    <source>
        <strain evidence="6">ag22IC4-227</strain>
    </source>
</reference>
<keyword evidence="6" id="KW-1185">Reference proteome</keyword>
<evidence type="ECO:0000313" key="6">
    <source>
        <dbReference type="Proteomes" id="UP001556653"/>
    </source>
</evidence>
<gene>
    <name evidence="5" type="ORF">V6X64_00500</name>
</gene>
<comment type="function">
    <text evidence="1">May be involved in the biogenesis of curli organelles.</text>
</comment>
<dbReference type="Proteomes" id="UP001556653">
    <property type="component" value="Unassembled WGS sequence"/>
</dbReference>
<dbReference type="InterPro" id="IPR018893">
    <property type="entry name" value="T8SS_CsgF"/>
</dbReference>
<evidence type="ECO:0000256" key="1">
    <source>
        <dbReference type="ARBA" id="ARBA00003989"/>
    </source>
</evidence>
<keyword evidence="3 4" id="KW-0732">Signal</keyword>
<evidence type="ECO:0000256" key="4">
    <source>
        <dbReference type="SAM" id="SignalP"/>
    </source>
</evidence>
<protein>
    <recommendedName>
        <fullName evidence="2">Curli production assembly/transport component CsgF</fullName>
    </recommendedName>
</protein>
<name>A0ABV3S5R9_9GAMM</name>
<feature type="signal peptide" evidence="4">
    <location>
        <begin position="1"/>
        <end position="21"/>
    </location>
</feature>
<dbReference type="RefSeq" id="WP_367965958.1">
    <property type="nucleotide sequence ID" value="NZ_JBAKFJ010000001.1"/>
</dbReference>
<evidence type="ECO:0000256" key="2">
    <source>
        <dbReference type="ARBA" id="ARBA00014031"/>
    </source>
</evidence>
<evidence type="ECO:0000256" key="3">
    <source>
        <dbReference type="ARBA" id="ARBA00022729"/>
    </source>
</evidence>
<dbReference type="Pfam" id="PF10614">
    <property type="entry name" value="CsgF"/>
    <property type="match status" value="1"/>
</dbReference>
<feature type="chain" id="PRO_5046436521" description="Curli production assembly/transport component CsgF" evidence="4">
    <location>
        <begin position="22"/>
        <end position="142"/>
    </location>
</feature>
<proteinExistence type="predicted"/>
<comment type="caution">
    <text evidence="5">The sequence shown here is derived from an EMBL/GenBank/DDBJ whole genome shotgun (WGS) entry which is preliminary data.</text>
</comment>
<evidence type="ECO:0000313" key="5">
    <source>
        <dbReference type="EMBL" id="MEX0385473.1"/>
    </source>
</evidence>
<dbReference type="EMBL" id="JBAKFJ010000001">
    <property type="protein sequence ID" value="MEX0385473.1"/>
    <property type="molecule type" value="Genomic_DNA"/>
</dbReference>
<accession>A0ABV3S5R9</accession>